<feature type="domain" description="Pyridine nucleotide-disulphide oxidoreductase dimerisation" evidence="6">
    <location>
        <begin position="346"/>
        <end position="442"/>
    </location>
</feature>
<dbReference type="InterPro" id="IPR004099">
    <property type="entry name" value="Pyr_nucl-diS_OxRdtase_dimer"/>
</dbReference>
<dbReference type="GO" id="GO:0003955">
    <property type="term" value="F:NAD(P)H dehydrogenase (quinone) activity"/>
    <property type="evidence" value="ECO:0007669"/>
    <property type="project" value="TreeGrafter"/>
</dbReference>
<dbReference type="SUPFAM" id="SSF51905">
    <property type="entry name" value="FAD/NAD(P)-binding domain"/>
    <property type="match status" value="1"/>
</dbReference>
<dbReference type="PANTHER" id="PTHR43014">
    <property type="entry name" value="MERCURIC REDUCTASE"/>
    <property type="match status" value="1"/>
</dbReference>
<dbReference type="EMBL" id="CP041636">
    <property type="protein sequence ID" value="QDO98087.1"/>
    <property type="molecule type" value="Genomic_DNA"/>
</dbReference>
<dbReference type="Gene3D" id="3.50.50.60">
    <property type="entry name" value="FAD/NAD(P)-binding domain"/>
    <property type="match status" value="2"/>
</dbReference>
<evidence type="ECO:0000313" key="9">
    <source>
        <dbReference type="Proteomes" id="UP000317496"/>
    </source>
</evidence>
<keyword evidence="3" id="KW-0285">Flavoprotein</keyword>
<dbReference type="PRINTS" id="PR00411">
    <property type="entry name" value="PNDRDTASEI"/>
</dbReference>
<proteinExistence type="inferred from homology"/>
<dbReference type="RefSeq" id="WP_144069068.1">
    <property type="nucleotide sequence ID" value="NZ_CP041636.1"/>
</dbReference>
<dbReference type="Gene3D" id="3.30.390.30">
    <property type="match status" value="1"/>
</dbReference>
<evidence type="ECO:0000256" key="5">
    <source>
        <dbReference type="PIRSR" id="PIRSR000350-3"/>
    </source>
</evidence>
<dbReference type="SUPFAM" id="SSF55424">
    <property type="entry name" value="FAD/NAD-linked reductases, dimerisation (C-terminal) domain"/>
    <property type="match status" value="1"/>
</dbReference>
<dbReference type="Pfam" id="PF02852">
    <property type="entry name" value="Pyr_redox_dim"/>
    <property type="match status" value="1"/>
</dbReference>
<evidence type="ECO:0000256" key="4">
    <source>
        <dbReference type="ARBA" id="ARBA00022827"/>
    </source>
</evidence>
<keyword evidence="5" id="KW-0547">Nucleotide-binding</keyword>
<organism evidence="8 9">
    <name type="scientific">Ferrovibrio terrae</name>
    <dbReference type="NCBI Taxonomy" id="2594003"/>
    <lineage>
        <taxon>Bacteria</taxon>
        <taxon>Pseudomonadati</taxon>
        <taxon>Pseudomonadota</taxon>
        <taxon>Alphaproteobacteria</taxon>
        <taxon>Rhodospirillales</taxon>
        <taxon>Rhodospirillaceae</taxon>
        <taxon>Ferrovibrio</taxon>
    </lineage>
</organism>
<comment type="cofactor">
    <cofactor evidence="1">
        <name>FAD</name>
        <dbReference type="ChEBI" id="CHEBI:57692"/>
    </cofactor>
</comment>
<evidence type="ECO:0000256" key="1">
    <source>
        <dbReference type="ARBA" id="ARBA00001974"/>
    </source>
</evidence>
<protein>
    <submittedName>
        <fullName evidence="8">Dihydrolipoamide dehydrogenase</fullName>
    </submittedName>
</protein>
<dbReference type="AlphaFoldDB" id="A0A516H2T9"/>
<dbReference type="InterPro" id="IPR023753">
    <property type="entry name" value="FAD/NAD-binding_dom"/>
</dbReference>
<dbReference type="PRINTS" id="PR00368">
    <property type="entry name" value="FADPNR"/>
</dbReference>
<dbReference type="PIRSF" id="PIRSF000350">
    <property type="entry name" value="Mercury_reductase_MerA"/>
    <property type="match status" value="1"/>
</dbReference>
<keyword evidence="4" id="KW-0274">FAD</keyword>
<dbReference type="PANTHER" id="PTHR43014:SF2">
    <property type="entry name" value="MERCURIC REDUCTASE"/>
    <property type="match status" value="1"/>
</dbReference>
<feature type="binding site" evidence="5">
    <location>
        <position position="200"/>
    </location>
    <ligand>
        <name>NAD(+)</name>
        <dbReference type="ChEBI" id="CHEBI:57540"/>
    </ligand>
</feature>
<evidence type="ECO:0000313" key="8">
    <source>
        <dbReference type="EMBL" id="QDO98087.1"/>
    </source>
</evidence>
<dbReference type="GO" id="GO:0050660">
    <property type="term" value="F:flavin adenine dinucleotide binding"/>
    <property type="evidence" value="ECO:0007669"/>
    <property type="project" value="TreeGrafter"/>
</dbReference>
<evidence type="ECO:0000259" key="6">
    <source>
        <dbReference type="Pfam" id="PF02852"/>
    </source>
</evidence>
<evidence type="ECO:0000256" key="3">
    <source>
        <dbReference type="ARBA" id="ARBA00022630"/>
    </source>
</evidence>
<reference evidence="8 9" key="1">
    <citation type="submission" date="2019-07" db="EMBL/GenBank/DDBJ databases">
        <title>Genome sequencing for Ferrovibrio sp. K5.</title>
        <authorList>
            <person name="Park S.-J."/>
        </authorList>
    </citation>
    <scope>NUCLEOTIDE SEQUENCE [LARGE SCALE GENOMIC DNA]</scope>
    <source>
        <strain evidence="8 9">K5</strain>
    </source>
</reference>
<dbReference type="InterPro" id="IPR016156">
    <property type="entry name" value="FAD/NAD-linked_Rdtase_dimer_sf"/>
</dbReference>
<keyword evidence="9" id="KW-1185">Reference proteome</keyword>
<dbReference type="InterPro" id="IPR001100">
    <property type="entry name" value="Pyr_nuc-diS_OxRdtase"/>
</dbReference>
<feature type="domain" description="FAD/NAD(P)-binding" evidence="7">
    <location>
        <begin position="9"/>
        <end position="313"/>
    </location>
</feature>
<dbReference type="Pfam" id="PF07992">
    <property type="entry name" value="Pyr_redox_2"/>
    <property type="match status" value="1"/>
</dbReference>
<accession>A0A516H2T9</accession>
<comment type="similarity">
    <text evidence="2">Belongs to the class-I pyridine nucleotide-disulfide oxidoreductase family.</text>
</comment>
<evidence type="ECO:0000256" key="2">
    <source>
        <dbReference type="ARBA" id="ARBA00007532"/>
    </source>
</evidence>
<keyword evidence="5" id="KW-0520">NAD</keyword>
<name>A0A516H2T9_9PROT</name>
<sequence length="474" mass="49932">MSERIDCEIAVIGAGAGGIAMATASALFGMKTVLIERERMGGYRLHGELPLQVLSAAGRHAVNWREATGFGIRYEEPDIDFAAVLRHAKNTTAAQAANDSVERLSALGITVLQGEARFASADSLAVGDCVVTAKRFVIATGARPALPAIPGLADIPCLTPQTAFDVTERPLHLLIIGGGGAGVALAQGFCRIGVKVTLVEQGRFLSRHDPELSDLTIDALRRDGVTLHEQTEIAQVENTVPGIVLTLRHTDGSSTRIAASHLVLAAGWQADHGALNPMVAGIETGAQGIVTDRRLRTTNRRVFAIGAATDLQATTPVVLHHAGVALKNLLFRLPARIATNAAASLVPGDPELAFVGLNETEARRSHRSIRILRRPFVLNERALADGGSEGLLKVVTTPLGGILGAAAVGPQAAEVLQPWALAIGKGFGIGAMQAMIAPFPARGNTAAQAATDFYRPKLFSPFGRRVVQFLARFD</sequence>
<evidence type="ECO:0000259" key="7">
    <source>
        <dbReference type="Pfam" id="PF07992"/>
    </source>
</evidence>
<dbReference type="InterPro" id="IPR036188">
    <property type="entry name" value="FAD/NAD-bd_sf"/>
</dbReference>
<feature type="binding site" evidence="5">
    <location>
        <position position="267"/>
    </location>
    <ligand>
        <name>NAD(+)</name>
        <dbReference type="ChEBI" id="CHEBI:57540"/>
    </ligand>
</feature>
<dbReference type="OrthoDB" id="9764616at2"/>
<gene>
    <name evidence="8" type="ORF">FNB15_12755</name>
</gene>
<dbReference type="KEGG" id="fer:FNB15_12755"/>
<dbReference type="Proteomes" id="UP000317496">
    <property type="component" value="Chromosome"/>
</dbReference>